<dbReference type="Proteomes" id="UP000054495">
    <property type="component" value="Unassembled WGS sequence"/>
</dbReference>
<keyword evidence="2" id="KW-0812">Transmembrane</keyword>
<feature type="compositionally biased region" description="Basic and acidic residues" evidence="1">
    <location>
        <begin position="27"/>
        <end position="36"/>
    </location>
</feature>
<protein>
    <submittedName>
        <fullName evidence="3">Uncharacterized protein</fullName>
    </submittedName>
</protein>
<organism evidence="3 4">
    <name type="scientific">Ancylostoma ceylanicum</name>
    <dbReference type="NCBI Taxonomy" id="53326"/>
    <lineage>
        <taxon>Eukaryota</taxon>
        <taxon>Metazoa</taxon>
        <taxon>Ecdysozoa</taxon>
        <taxon>Nematoda</taxon>
        <taxon>Chromadorea</taxon>
        <taxon>Rhabditida</taxon>
        <taxon>Rhabditina</taxon>
        <taxon>Rhabditomorpha</taxon>
        <taxon>Strongyloidea</taxon>
        <taxon>Ancylostomatidae</taxon>
        <taxon>Ancylostomatinae</taxon>
        <taxon>Ancylostoma</taxon>
    </lineage>
</organism>
<keyword evidence="2" id="KW-0472">Membrane</keyword>
<dbReference type="EMBL" id="KE124813">
    <property type="protein sequence ID" value="EPB78400.1"/>
    <property type="molecule type" value="Genomic_DNA"/>
</dbReference>
<feature type="compositionally biased region" description="Gly residues" evidence="1">
    <location>
        <begin position="1"/>
        <end position="16"/>
    </location>
</feature>
<feature type="region of interest" description="Disordered" evidence="1">
    <location>
        <begin position="1"/>
        <end position="39"/>
    </location>
</feature>
<gene>
    <name evidence="3" type="ORF">ANCCEY_02549</name>
</gene>
<feature type="transmembrane region" description="Helical" evidence="2">
    <location>
        <begin position="208"/>
        <end position="233"/>
    </location>
</feature>
<name>A0A0D6M2F2_9BILA</name>
<proteinExistence type="predicted"/>
<accession>A0A0D6M2F2</accession>
<reference evidence="3 4" key="1">
    <citation type="submission" date="2013-05" db="EMBL/GenBank/DDBJ databases">
        <title>Draft genome of the parasitic nematode Anyclostoma ceylanicum.</title>
        <authorList>
            <person name="Mitreva M."/>
        </authorList>
    </citation>
    <scope>NUCLEOTIDE SEQUENCE [LARGE SCALE GENOMIC DNA]</scope>
</reference>
<keyword evidence="2" id="KW-1133">Transmembrane helix</keyword>
<sequence length="316" mass="35959">MSHWGGTGGGGVGGFVVGREPTSSGDLTDHTPDHALGKRHHRPANSFIYYINQRQAFRQRNAPSAAITPRRGCYSPSGQPTIALNSKCVPDKRLRNLIKLALGTRVNVAFFCEHWFPAVTLDVPVGPESIRLVDRYLFNAAEVFEAMNKVKVFVILNIVNSLMTSSLWNSGGQPSGAEIKVITVVETAVNGVSHLIYEVRHRDGRQSWFGIMLTIKMILRATLFFAFMFLLALSSEAAFSRDRFMVRKGGRLERLHKRTLYEWRNAHRRPRHHHHRHKRRRHERDGGMRIEHILAQMDSFVRPRFGRSAGFLRTQS</sequence>
<evidence type="ECO:0000313" key="3">
    <source>
        <dbReference type="EMBL" id="EPB78400.1"/>
    </source>
</evidence>
<evidence type="ECO:0000256" key="2">
    <source>
        <dbReference type="SAM" id="Phobius"/>
    </source>
</evidence>
<keyword evidence="4" id="KW-1185">Reference proteome</keyword>
<dbReference type="AlphaFoldDB" id="A0A0D6M2F2"/>
<evidence type="ECO:0000313" key="4">
    <source>
        <dbReference type="Proteomes" id="UP000054495"/>
    </source>
</evidence>
<evidence type="ECO:0000256" key="1">
    <source>
        <dbReference type="SAM" id="MobiDB-lite"/>
    </source>
</evidence>